<dbReference type="AlphaFoldDB" id="A0A0U9HKB7"/>
<dbReference type="GO" id="GO:0009507">
    <property type="term" value="C:chloroplast"/>
    <property type="evidence" value="ECO:0000318"/>
    <property type="project" value="GO_Central"/>
</dbReference>
<dbReference type="InterPro" id="IPR044243">
    <property type="entry name" value="FLU"/>
</dbReference>
<dbReference type="STRING" id="105231.A0A0U9HKB7"/>
<gene>
    <name evidence="2" type="ORF">KFL_003020140</name>
</gene>
<keyword evidence="1" id="KW-0472">Membrane</keyword>
<feature type="transmembrane region" description="Helical" evidence="1">
    <location>
        <begin position="70"/>
        <end position="92"/>
    </location>
</feature>
<keyword evidence="3" id="KW-1185">Reference proteome</keyword>
<organism evidence="2 3">
    <name type="scientific">Klebsormidium nitens</name>
    <name type="common">Green alga</name>
    <name type="synonym">Ulothrix nitens</name>
    <dbReference type="NCBI Taxonomy" id="105231"/>
    <lineage>
        <taxon>Eukaryota</taxon>
        <taxon>Viridiplantae</taxon>
        <taxon>Streptophyta</taxon>
        <taxon>Klebsormidiophyceae</taxon>
        <taxon>Klebsormidiales</taxon>
        <taxon>Klebsormidiaceae</taxon>
        <taxon>Klebsormidium</taxon>
    </lineage>
</organism>
<dbReference type="EMBL" id="DF237251">
    <property type="protein sequence ID" value="GAQ86654.1"/>
    <property type="molecule type" value="Genomic_DNA"/>
</dbReference>
<keyword evidence="1" id="KW-0812">Transmembrane</keyword>
<evidence type="ECO:0000313" key="2">
    <source>
        <dbReference type="EMBL" id="GAQ86654.1"/>
    </source>
</evidence>
<name>A0A0U9HKB7_KLENI</name>
<keyword evidence="1" id="KW-1133">Transmembrane helix</keyword>
<dbReference type="SUPFAM" id="SSF48452">
    <property type="entry name" value="TPR-like"/>
    <property type="match status" value="1"/>
</dbReference>
<dbReference type="Gene3D" id="1.25.40.10">
    <property type="entry name" value="Tetratricopeptide repeat domain"/>
    <property type="match status" value="1"/>
</dbReference>
<dbReference type="PANTHER" id="PTHR47310:SF2">
    <property type="entry name" value="PROTEIN FLUORESCENT IN BLUE LIGHT, CHLOROPLASTIC"/>
    <property type="match status" value="1"/>
</dbReference>
<dbReference type="Pfam" id="PF13424">
    <property type="entry name" value="TPR_12"/>
    <property type="match status" value="1"/>
</dbReference>
<proteinExistence type="predicted"/>
<evidence type="ECO:0000313" key="3">
    <source>
        <dbReference type="Proteomes" id="UP000054558"/>
    </source>
</evidence>
<dbReference type="GO" id="GO:0015995">
    <property type="term" value="P:chlorophyll biosynthetic process"/>
    <property type="evidence" value="ECO:0007669"/>
    <property type="project" value="InterPro"/>
</dbReference>
<dbReference type="Proteomes" id="UP000054558">
    <property type="component" value="Unassembled WGS sequence"/>
</dbReference>
<dbReference type="OMA" id="ETCTDYT"/>
<feature type="transmembrane region" description="Helical" evidence="1">
    <location>
        <begin position="18"/>
        <end position="42"/>
    </location>
</feature>
<protein>
    <submittedName>
        <fullName evidence="2">Flourescent in blue light protein</fullName>
    </submittedName>
</protein>
<dbReference type="InterPro" id="IPR011990">
    <property type="entry name" value="TPR-like_helical_dom_sf"/>
</dbReference>
<sequence>MKGPLQAMEQSGAPARPLWLRAVPLAVIGACCLCAGAAYAVMPPQDCAALLPAEEALDEAFGIDANANTVVLVASVLEAVALIGAVVGGVSARNRKEETDRLNQQLRQINLQLRRQARVESYAPGLSYAPVSVVSGNALVADPAPVNGVSHEQADLLKRLKTGKKWLREQRPALALEEFKIALALARQSQDANCEKKAARGLGASCQRLGRYKEAIGYHEIVLKTSERAGDTSGDSEAYGAIADCYTELGDLEKAGKYYDQYISRLQTTESVDLDI</sequence>
<reference evidence="2 3" key="1">
    <citation type="journal article" date="2014" name="Nat. Commun.">
        <title>Klebsormidium flaccidum genome reveals primary factors for plant terrestrial adaptation.</title>
        <authorList>
            <person name="Hori K."/>
            <person name="Maruyama F."/>
            <person name="Fujisawa T."/>
            <person name="Togashi T."/>
            <person name="Yamamoto N."/>
            <person name="Seo M."/>
            <person name="Sato S."/>
            <person name="Yamada T."/>
            <person name="Mori H."/>
            <person name="Tajima N."/>
            <person name="Moriyama T."/>
            <person name="Ikeuchi M."/>
            <person name="Watanabe M."/>
            <person name="Wada H."/>
            <person name="Kobayashi K."/>
            <person name="Saito M."/>
            <person name="Masuda T."/>
            <person name="Sasaki-Sekimoto Y."/>
            <person name="Mashiguchi K."/>
            <person name="Awai K."/>
            <person name="Shimojima M."/>
            <person name="Masuda S."/>
            <person name="Iwai M."/>
            <person name="Nobusawa T."/>
            <person name="Narise T."/>
            <person name="Kondo S."/>
            <person name="Saito H."/>
            <person name="Sato R."/>
            <person name="Murakawa M."/>
            <person name="Ihara Y."/>
            <person name="Oshima-Yamada Y."/>
            <person name="Ohtaka K."/>
            <person name="Satoh M."/>
            <person name="Sonobe K."/>
            <person name="Ishii M."/>
            <person name="Ohtani R."/>
            <person name="Kanamori-Sato M."/>
            <person name="Honoki R."/>
            <person name="Miyazaki D."/>
            <person name="Mochizuki H."/>
            <person name="Umetsu J."/>
            <person name="Higashi K."/>
            <person name="Shibata D."/>
            <person name="Kamiya Y."/>
            <person name="Sato N."/>
            <person name="Nakamura Y."/>
            <person name="Tabata S."/>
            <person name="Ida S."/>
            <person name="Kurokawa K."/>
            <person name="Ohta H."/>
        </authorList>
    </citation>
    <scope>NUCLEOTIDE SEQUENCE [LARGE SCALE GENOMIC DNA]</scope>
    <source>
        <strain evidence="2 3">NIES-2285</strain>
    </source>
</reference>
<dbReference type="OrthoDB" id="286233at2759"/>
<dbReference type="PANTHER" id="PTHR47310">
    <property type="entry name" value="PROTEIN FLUORESCENT IN BLUE LIGHT, CHLOROPLASTIC"/>
    <property type="match status" value="1"/>
</dbReference>
<evidence type="ECO:0000256" key="1">
    <source>
        <dbReference type="SAM" id="Phobius"/>
    </source>
</evidence>
<accession>A0A0U9HKB7</accession>